<name>A2EN90_TRIV3</name>
<proteinExistence type="predicted"/>
<sequence length="2374" mass="274245">MKDFPQLSFTRTISHPMIEVLREVNNSKMPYESDPQEWQDLARLFTIPQIDRQIIQQAYDGLVSDVNNNLVFSSLQTNIQFDEASFLLLKTQLNDKSFTSKAAVDLIYYFIIAWLKPNNNEKTKYYFDFLNLLDKLENIISKDIRDFLIDSLTLKYNSFPENQVPIEIINKYYSKCTKENIYTIVDILDKAIQVNDSTKYTQIISTITLSVEKSPESFSSTDFSRLIQILYPLVFDLNLHSIGLLSTLTKVTSQPELFDAFAELPTHIFFPLDPDPNFTIEFTQPTFHEFTSYNYEYDYTFQEDIVSYIQRESLSDFEVTGNVKDFVLPNHKLNVVALAPVLCEIPEIYATKFFESFADVLILTKNRYDLYIDFLALLHHPNKTKYTKKIMEAINSFPVFTSETLFFKHDLGLIGIIRDSILTDFMTYNIESLQSLLHNVQDAPFIFAEILGRLLFKLHLSRSYSFINEQMLDEIVHSLNILLSILHDSKYEKYQTQIQDARSVIYTFIFTIIEDKDTAYRCFSSGGFAISFLSRILDNSLKNLVLEYFSKVLSGCTPELADNLTPAVKFIGAIFDFAKSPKFVQNIIDLLKTINNALNINNSLVEVFRNIIDQVTVYITLNPTPDIIKECLELVLHTHIYIEDYHLSNIQTQRISEAIQSLEYSEPKESIISCVLGMAGRSRSINMSGMFLLQNHELIPLFTSLFCSIEGTRKALLYLDTLSKHSIRNTYLIQHSELDLILIESINNYPNEFDFGGLHFRLKYEESDIEQLILPIIAFLSSMRSSPYAAAKFMTLFVPGEEYPKYAIPAMQIANKTLSEISQTPRNFVYCGVENHETYINGIFGNVLNEGMTLAFNLWIDTVYAQLINAHPMLISILDENNCAIKFLITGNTLIAKILTVNGVSSAVIAPSLDSCKWLPVVISIKRIQENLLQFEYSVNSVLSQTLTVQMPRFSDNQLEVRLGAVFDGNCEKEDALSYSTMISDLSLYPAAYNLRDEKYKMQNLVKQKKFDTKALFTYPTEGVSRFTLTEGLASNFESFIPFFAYLDKTPPHFLDLLIDMMKELCKIGTHFDFSVISYLLKVENNVDCLTYNLWCRFDSFLESITDKDQIKSLINNIVLSADLWCRSLSKEFTRIVNNWPSLLEFNLFDIIPFRTVLSYMRVYFYHDPVEKEIIFERRNDFDVTTCYNSMLRLLKSHKMTEMDMAAIISHCGSCQDTEQVVSLLSILQNNGKTEYTMIPRLCFYLLKPRKEKIFIATLKAISSLTGDHFAHYVESICSVIKPIYCTSELFDGLIQIVKDFPLIFPLLIICSIELEKSQFDRKYCEITASSLQPLRICPKLINPSWIIWPAILSNYLESKSFVDLVSFTSNLILDCDSFTFFEECIAYLELLSATRDENYLVFIGDLVKIIIDIKYSPSNDPRLFTLCSKILLLHRDHKLMSPSLQELYENSPFNEKEIPLKLTRDKKDKITMSANLFDLSDITNTASSPLASTTRLSVGSFNTVSLSNLPKIEIDFMSKISEYLKSYSSEFEIIPQFGYRGHEALLQTCCQIFTNMKEVSNVELPIGIYLQKVCQREKIDVTLQTLLIDSSIHYINQHTNNDDLKLLQHRTRSHWLATEKRANSYTLLFDTTVASIASGDIDAQVELSNFNTLQVHKQWNKIMKFLFNSSSSWSKKTPEYIYSKSFRVCGDLEEPFIKRKIPKEISFKYYEPTQNKPCKVVKIDKQIDAQFCMTNDNFTIRKEGFSNVYKYTELKYVLQRAPFHRYTAIELYFHSGKTIFLDFAPIKSIQDIVKKFQQLCPNSAIVQVSNFQTFFHKLGITEKWLKDEISNFEYLLSLNIFGGRSFRHPALYPIFPWVVLDFISEPLTTEQMRDLQWPISAQTLAQRKNLSQKLEDNSFLYFSAPSNPTIVAHWLLRLEPFTTLHLDNEGGHFDVESRLFTSMMSTTVQFLESGFSWEIVPEFFDCPEFLLDVNNKGIKDVECPLWCNKPFKFISYQRKVLESNYVTEHLNLWIDMIFGYAQKDNKVRKQRLNSFNDILTEEVWNTEETQDMDEDVIEVTLNKSGHLPSTLFKTPHPQKKIIYEKPFLTKMVTSHFENKPLIEECSVTNFEYPLITYSVLYNNRLIETLIFDIENHKNNKTIFLKNIDQHCQKFTFVNGFVVIHSSKSIKVYSSNGNEQQNISNYHPVLFDQNSKNLTFVCVDASIKSLKKDFCIRTSLTDRIVCLCSSDKYRLICLCTTSSHLVVYRYDGQFHYDIVMDEKIPHKVMITEETGTILVYSSNSVSVYTLNGFLVSDVKINFRISCWTNFIDKNYIEYVALADPTGNVYINRLTDVTLDKASCRCPLSIPVSISYDQGVICVLSQSGKLYCMPL</sequence>
<evidence type="ECO:0000259" key="1">
    <source>
        <dbReference type="PROSITE" id="PS50197"/>
    </source>
</evidence>
<dbReference type="Proteomes" id="UP000001542">
    <property type="component" value="Unassembled WGS sequence"/>
</dbReference>
<organism evidence="3 4">
    <name type="scientific">Trichomonas vaginalis (strain ATCC PRA-98 / G3)</name>
    <dbReference type="NCBI Taxonomy" id="412133"/>
    <lineage>
        <taxon>Eukaryota</taxon>
        <taxon>Metamonada</taxon>
        <taxon>Parabasalia</taxon>
        <taxon>Trichomonadida</taxon>
        <taxon>Trichomonadidae</taxon>
        <taxon>Trichomonas</taxon>
    </lineage>
</organism>
<dbReference type="CDD" id="cd06071">
    <property type="entry name" value="Beach"/>
    <property type="match status" value="1"/>
</dbReference>
<feature type="domain" description="BEACH-type PH" evidence="2">
    <location>
        <begin position="1697"/>
        <end position="1798"/>
    </location>
</feature>
<reference evidence="3" key="1">
    <citation type="submission" date="2006-10" db="EMBL/GenBank/DDBJ databases">
        <authorList>
            <person name="Amadeo P."/>
            <person name="Zhao Q."/>
            <person name="Wortman J."/>
            <person name="Fraser-Liggett C."/>
            <person name="Carlton J."/>
        </authorList>
    </citation>
    <scope>NUCLEOTIDE SEQUENCE</scope>
    <source>
        <strain evidence="3">G3</strain>
    </source>
</reference>
<dbReference type="InParanoid" id="A2EN90"/>
<keyword evidence="4" id="KW-1185">Reference proteome</keyword>
<dbReference type="Gene3D" id="1.10.1540.10">
    <property type="entry name" value="BEACH domain"/>
    <property type="match status" value="1"/>
</dbReference>
<dbReference type="VEuPathDB" id="TrichDB:TVAGG3_0356000"/>
<dbReference type="PANTHER" id="PTHR13743:SF161">
    <property type="entry name" value="BEIGE_BEACH DOMAIN CONTAINING PROTEIN"/>
    <property type="match status" value="1"/>
</dbReference>
<accession>A2EN90</accession>
<evidence type="ECO:0000313" key="3">
    <source>
        <dbReference type="EMBL" id="EAY05849.1"/>
    </source>
</evidence>
<dbReference type="RefSeq" id="XP_001318072.1">
    <property type="nucleotide sequence ID" value="XM_001318037.1"/>
</dbReference>
<dbReference type="VEuPathDB" id="TrichDB:TVAG_284320"/>
<dbReference type="InterPro" id="IPR023362">
    <property type="entry name" value="PH-BEACH_dom"/>
</dbReference>
<dbReference type="STRING" id="5722.A2EN90"/>
<protein>
    <submittedName>
        <fullName evidence="3">Beige/BEACH domain containing protein</fullName>
    </submittedName>
</protein>
<dbReference type="PROSITE" id="PS50197">
    <property type="entry name" value="BEACH"/>
    <property type="match status" value="1"/>
</dbReference>
<dbReference type="SMR" id="A2EN90"/>
<dbReference type="EMBL" id="DS113438">
    <property type="protein sequence ID" value="EAY05849.1"/>
    <property type="molecule type" value="Genomic_DNA"/>
</dbReference>
<dbReference type="InterPro" id="IPR050865">
    <property type="entry name" value="BEACH_Domain"/>
</dbReference>
<reference evidence="3" key="2">
    <citation type="journal article" date="2007" name="Science">
        <title>Draft genome sequence of the sexually transmitted pathogen Trichomonas vaginalis.</title>
        <authorList>
            <person name="Carlton J.M."/>
            <person name="Hirt R.P."/>
            <person name="Silva J.C."/>
            <person name="Delcher A.L."/>
            <person name="Schatz M."/>
            <person name="Zhao Q."/>
            <person name="Wortman J.R."/>
            <person name="Bidwell S.L."/>
            <person name="Alsmark U.C.M."/>
            <person name="Besteiro S."/>
            <person name="Sicheritz-Ponten T."/>
            <person name="Noel C.J."/>
            <person name="Dacks J.B."/>
            <person name="Foster P.G."/>
            <person name="Simillion C."/>
            <person name="Van de Peer Y."/>
            <person name="Miranda-Saavedra D."/>
            <person name="Barton G.J."/>
            <person name="Westrop G.D."/>
            <person name="Mueller S."/>
            <person name="Dessi D."/>
            <person name="Fiori P.L."/>
            <person name="Ren Q."/>
            <person name="Paulsen I."/>
            <person name="Zhang H."/>
            <person name="Bastida-Corcuera F.D."/>
            <person name="Simoes-Barbosa A."/>
            <person name="Brown M.T."/>
            <person name="Hayes R.D."/>
            <person name="Mukherjee M."/>
            <person name="Okumura C.Y."/>
            <person name="Schneider R."/>
            <person name="Smith A.J."/>
            <person name="Vanacova S."/>
            <person name="Villalvazo M."/>
            <person name="Haas B.J."/>
            <person name="Pertea M."/>
            <person name="Feldblyum T.V."/>
            <person name="Utterback T.R."/>
            <person name="Shu C.L."/>
            <person name="Osoegawa K."/>
            <person name="de Jong P.J."/>
            <person name="Hrdy I."/>
            <person name="Horvathova L."/>
            <person name="Zubacova Z."/>
            <person name="Dolezal P."/>
            <person name="Malik S.B."/>
            <person name="Logsdon J.M. Jr."/>
            <person name="Henze K."/>
            <person name="Gupta A."/>
            <person name="Wang C.C."/>
            <person name="Dunne R.L."/>
            <person name="Upcroft J.A."/>
            <person name="Upcroft P."/>
            <person name="White O."/>
            <person name="Salzberg S.L."/>
            <person name="Tang P."/>
            <person name="Chiu C.-H."/>
            <person name="Lee Y.-S."/>
            <person name="Embley T.M."/>
            <person name="Coombs G.H."/>
            <person name="Mottram J.C."/>
            <person name="Tachezy J."/>
            <person name="Fraser-Liggett C.M."/>
            <person name="Johnson P.J."/>
        </authorList>
    </citation>
    <scope>NUCLEOTIDE SEQUENCE [LARGE SCALE GENOMIC DNA]</scope>
    <source>
        <strain evidence="3">G3</strain>
    </source>
</reference>
<dbReference type="SUPFAM" id="SSF50729">
    <property type="entry name" value="PH domain-like"/>
    <property type="match status" value="1"/>
</dbReference>
<dbReference type="PROSITE" id="PS51783">
    <property type="entry name" value="PH_BEACH"/>
    <property type="match status" value="1"/>
</dbReference>
<dbReference type="Pfam" id="PF02138">
    <property type="entry name" value="Beach"/>
    <property type="match status" value="1"/>
</dbReference>
<dbReference type="KEGG" id="tva:4763717"/>
<dbReference type="InterPro" id="IPR000409">
    <property type="entry name" value="BEACH_dom"/>
</dbReference>
<dbReference type="PANTHER" id="PTHR13743">
    <property type="entry name" value="BEIGE/BEACH-RELATED"/>
    <property type="match status" value="1"/>
</dbReference>
<evidence type="ECO:0000259" key="2">
    <source>
        <dbReference type="PROSITE" id="PS51783"/>
    </source>
</evidence>
<dbReference type="eggNOG" id="KOG1786">
    <property type="taxonomic scope" value="Eukaryota"/>
</dbReference>
<dbReference type="SMART" id="SM01026">
    <property type="entry name" value="Beach"/>
    <property type="match status" value="1"/>
</dbReference>
<feature type="domain" description="BEACH" evidence="1">
    <location>
        <begin position="1810"/>
        <end position="2080"/>
    </location>
</feature>
<dbReference type="SUPFAM" id="SSF81837">
    <property type="entry name" value="BEACH domain"/>
    <property type="match status" value="1"/>
</dbReference>
<evidence type="ECO:0000313" key="4">
    <source>
        <dbReference type="Proteomes" id="UP000001542"/>
    </source>
</evidence>
<dbReference type="InterPro" id="IPR036372">
    <property type="entry name" value="BEACH_dom_sf"/>
</dbReference>
<gene>
    <name evidence="3" type="ORF">TVAG_284320</name>
</gene>